<dbReference type="InterPro" id="IPR002579">
    <property type="entry name" value="Met_Sox_Rdtase_MsrB_dom"/>
</dbReference>
<sequence>MTDTGTERQGIGRRGFMTGTAAAAVGLGAGAAKAADPGAGFTYEVTRSEAEWRAMLTKDEFHILRMGGTEAPQSSPLWKENRPGTYCCKGCDLTIYRSLHKLKLDKGWAFFRHSYPDTVLTDLDLMGGRMGDPFAEIRAAMEVHCRRCGSHLGHIVSLPEVPDRPIHCINGAALRFEEASA</sequence>
<dbReference type="InterPro" id="IPR006311">
    <property type="entry name" value="TAT_signal"/>
</dbReference>
<dbReference type="PANTHER" id="PTHR10173:SF57">
    <property type="entry name" value="PEPTIDE-METHIONINE (R)-S-OXIDE REDUCTASE"/>
    <property type="match status" value="1"/>
</dbReference>
<evidence type="ECO:0000256" key="1">
    <source>
        <dbReference type="ARBA" id="ARBA00012499"/>
    </source>
</evidence>
<dbReference type="Gene3D" id="2.170.150.20">
    <property type="entry name" value="Peptide methionine sulfoxide reductase"/>
    <property type="match status" value="1"/>
</dbReference>
<dbReference type="PROSITE" id="PS51790">
    <property type="entry name" value="MSRB"/>
    <property type="match status" value="1"/>
</dbReference>
<dbReference type="EMBL" id="WUPT01000003">
    <property type="protein sequence ID" value="MXQ09269.1"/>
    <property type="molecule type" value="Genomic_DNA"/>
</dbReference>
<keyword evidence="2" id="KW-0560">Oxidoreductase</keyword>
<evidence type="ECO:0000256" key="2">
    <source>
        <dbReference type="ARBA" id="ARBA00023002"/>
    </source>
</evidence>
<dbReference type="Pfam" id="PF01641">
    <property type="entry name" value="SelR"/>
    <property type="match status" value="1"/>
</dbReference>
<evidence type="ECO:0000313" key="5">
    <source>
        <dbReference type="EMBL" id="MXQ09269.1"/>
    </source>
</evidence>
<dbReference type="GO" id="GO:0033743">
    <property type="term" value="F:peptide-methionine (R)-S-oxide reductase activity"/>
    <property type="evidence" value="ECO:0007669"/>
    <property type="project" value="UniProtKB-EC"/>
</dbReference>
<accession>A0A7C9IIC6</accession>
<dbReference type="SUPFAM" id="SSF51316">
    <property type="entry name" value="Mss4-like"/>
    <property type="match status" value="1"/>
</dbReference>
<evidence type="ECO:0000259" key="4">
    <source>
        <dbReference type="PROSITE" id="PS51790"/>
    </source>
</evidence>
<dbReference type="GO" id="GO:0030091">
    <property type="term" value="P:protein repair"/>
    <property type="evidence" value="ECO:0007669"/>
    <property type="project" value="InterPro"/>
</dbReference>
<dbReference type="AlphaFoldDB" id="A0A7C9IIC6"/>
<dbReference type="PROSITE" id="PS51318">
    <property type="entry name" value="TAT"/>
    <property type="match status" value="1"/>
</dbReference>
<reference evidence="5 6" key="1">
    <citation type="submission" date="2019-12" db="EMBL/GenBank/DDBJ databases">
        <authorList>
            <person name="Lee S.D."/>
        </authorList>
    </citation>
    <scope>NUCLEOTIDE SEQUENCE [LARGE SCALE GENOMIC DNA]</scope>
    <source>
        <strain evidence="5 6">GH1-50</strain>
    </source>
</reference>
<organism evidence="5 6">
    <name type="scientific">Kangsaoukella pontilimi</name>
    <dbReference type="NCBI Taxonomy" id="2691042"/>
    <lineage>
        <taxon>Bacteria</taxon>
        <taxon>Pseudomonadati</taxon>
        <taxon>Pseudomonadota</taxon>
        <taxon>Alphaproteobacteria</taxon>
        <taxon>Rhodobacterales</taxon>
        <taxon>Paracoccaceae</taxon>
        <taxon>Kangsaoukella</taxon>
    </lineage>
</organism>
<dbReference type="GO" id="GO:0005737">
    <property type="term" value="C:cytoplasm"/>
    <property type="evidence" value="ECO:0007669"/>
    <property type="project" value="TreeGrafter"/>
</dbReference>
<evidence type="ECO:0000313" key="6">
    <source>
        <dbReference type="Proteomes" id="UP000480350"/>
    </source>
</evidence>
<dbReference type="EC" id="1.8.4.12" evidence="1"/>
<comment type="catalytic activity">
    <reaction evidence="3">
        <text>L-methionyl-[protein] + [thioredoxin]-disulfide + H2O = L-methionyl-(R)-S-oxide-[protein] + [thioredoxin]-dithiol</text>
        <dbReference type="Rhea" id="RHEA:24164"/>
        <dbReference type="Rhea" id="RHEA-COMP:10698"/>
        <dbReference type="Rhea" id="RHEA-COMP:10700"/>
        <dbReference type="Rhea" id="RHEA-COMP:12313"/>
        <dbReference type="Rhea" id="RHEA-COMP:12314"/>
        <dbReference type="ChEBI" id="CHEBI:15377"/>
        <dbReference type="ChEBI" id="CHEBI:16044"/>
        <dbReference type="ChEBI" id="CHEBI:29950"/>
        <dbReference type="ChEBI" id="CHEBI:45764"/>
        <dbReference type="ChEBI" id="CHEBI:50058"/>
        <dbReference type="EC" id="1.8.4.12"/>
    </reaction>
</comment>
<name>A0A7C9IIC6_9RHOB</name>
<keyword evidence="6" id="KW-1185">Reference proteome</keyword>
<dbReference type="RefSeq" id="WP_160765201.1">
    <property type="nucleotide sequence ID" value="NZ_WUPT01000003.1"/>
</dbReference>
<protein>
    <recommendedName>
        <fullName evidence="1">peptide-methionine (R)-S-oxide reductase</fullName>
        <ecNumber evidence="1">1.8.4.12</ecNumber>
    </recommendedName>
</protein>
<dbReference type="Proteomes" id="UP000480350">
    <property type="component" value="Unassembled WGS sequence"/>
</dbReference>
<dbReference type="PANTHER" id="PTHR10173">
    <property type="entry name" value="METHIONINE SULFOXIDE REDUCTASE"/>
    <property type="match status" value="1"/>
</dbReference>
<dbReference type="InterPro" id="IPR028427">
    <property type="entry name" value="Met_Sox_Rdtase_MsrB"/>
</dbReference>
<feature type="domain" description="MsrB" evidence="4">
    <location>
        <begin position="49"/>
        <end position="179"/>
    </location>
</feature>
<dbReference type="GO" id="GO:0006979">
    <property type="term" value="P:response to oxidative stress"/>
    <property type="evidence" value="ECO:0007669"/>
    <property type="project" value="InterPro"/>
</dbReference>
<comment type="caution">
    <text evidence="5">The sequence shown here is derived from an EMBL/GenBank/DDBJ whole genome shotgun (WGS) entry which is preliminary data.</text>
</comment>
<gene>
    <name evidence="5" type="ORF">GQ651_15595</name>
</gene>
<reference evidence="5 6" key="2">
    <citation type="submission" date="2020-03" db="EMBL/GenBank/DDBJ databases">
        <title>Kangsaoukella pontilimi gen. nov., sp. nov., a new member of the family Rhodobacteraceae isolated from a tidal mudflat.</title>
        <authorList>
            <person name="Kim I.S."/>
        </authorList>
    </citation>
    <scope>NUCLEOTIDE SEQUENCE [LARGE SCALE GENOMIC DNA]</scope>
    <source>
        <strain evidence="5 6">GH1-50</strain>
    </source>
</reference>
<proteinExistence type="predicted"/>
<dbReference type="InterPro" id="IPR011057">
    <property type="entry name" value="Mss4-like_sf"/>
</dbReference>
<evidence type="ECO:0000256" key="3">
    <source>
        <dbReference type="ARBA" id="ARBA00048488"/>
    </source>
</evidence>